<keyword evidence="2" id="KW-0812">Transmembrane</keyword>
<evidence type="ECO:0000313" key="4">
    <source>
        <dbReference type="EMBL" id="MDQ6599921.1"/>
    </source>
</evidence>
<evidence type="ECO:0000313" key="6">
    <source>
        <dbReference type="Proteomes" id="UP000295132"/>
    </source>
</evidence>
<accession>A0A4V3ATS9</accession>
<feature type="region of interest" description="Disordered" evidence="1">
    <location>
        <begin position="59"/>
        <end position="78"/>
    </location>
</feature>
<keyword evidence="2" id="KW-1133">Transmembrane helix</keyword>
<dbReference type="RefSeq" id="WP_133334341.1">
    <property type="nucleotide sequence ID" value="NZ_JAVGVR010000001.1"/>
</dbReference>
<reference evidence="5 6" key="1">
    <citation type="submission" date="2019-03" db="EMBL/GenBank/DDBJ databases">
        <title>Bacillus niacini sp. nov. a Nicotinate-Metabolizing Mesophile Isolated from Soil.</title>
        <authorList>
            <person name="Zhang G."/>
        </authorList>
    </citation>
    <scope>NUCLEOTIDE SEQUENCE [LARGE SCALE GENOMIC DNA]</scope>
    <source>
        <strain evidence="5 6">WN066</strain>
    </source>
</reference>
<evidence type="ECO:0000313" key="7">
    <source>
        <dbReference type="Proteomes" id="UP001178888"/>
    </source>
</evidence>
<feature type="chain" id="PRO_5044610121" evidence="3">
    <location>
        <begin position="21"/>
        <end position="78"/>
    </location>
</feature>
<reference evidence="4" key="2">
    <citation type="submission" date="2023-08" db="EMBL/GenBank/DDBJ databases">
        <title>Nitrogen cycling bacteria in agricultural field soils.</title>
        <authorList>
            <person name="Jang J."/>
        </authorList>
    </citation>
    <scope>NUCLEOTIDE SEQUENCE</scope>
    <source>
        <strain evidence="4">PS3-36</strain>
    </source>
</reference>
<dbReference type="Proteomes" id="UP001178888">
    <property type="component" value="Unassembled WGS sequence"/>
</dbReference>
<comment type="caution">
    <text evidence="5">The sequence shown here is derived from an EMBL/GenBank/DDBJ whole genome shotgun (WGS) entry which is preliminary data.</text>
</comment>
<dbReference type="AlphaFoldDB" id="A0A4V3ATS9"/>
<evidence type="ECO:0000256" key="1">
    <source>
        <dbReference type="SAM" id="MobiDB-lite"/>
    </source>
</evidence>
<dbReference type="EMBL" id="SMYO01000005">
    <property type="protein sequence ID" value="TDK61473.1"/>
    <property type="molecule type" value="Genomic_DNA"/>
</dbReference>
<feature type="signal peptide" evidence="3">
    <location>
        <begin position="1"/>
        <end position="20"/>
    </location>
</feature>
<evidence type="ECO:0000256" key="2">
    <source>
        <dbReference type="SAM" id="Phobius"/>
    </source>
</evidence>
<organism evidence="5 6">
    <name type="scientific">Bacillus salipaludis</name>
    <dbReference type="NCBI Taxonomy" id="2547811"/>
    <lineage>
        <taxon>Bacteria</taxon>
        <taxon>Bacillati</taxon>
        <taxon>Bacillota</taxon>
        <taxon>Bacilli</taxon>
        <taxon>Bacillales</taxon>
        <taxon>Bacillaceae</taxon>
        <taxon>Bacillus</taxon>
    </lineage>
</organism>
<proteinExistence type="predicted"/>
<feature type="transmembrane region" description="Helical" evidence="2">
    <location>
        <begin position="37"/>
        <end position="56"/>
    </location>
</feature>
<name>A0A4V3ATS9_9BACI</name>
<keyword evidence="2" id="KW-0472">Membrane</keyword>
<gene>
    <name evidence="5" type="ORF">E2K98_11280</name>
    <name evidence="4" type="ORF">RCG21_26860</name>
</gene>
<keyword evidence="7" id="KW-1185">Reference proteome</keyword>
<keyword evidence="3" id="KW-0732">Signal</keyword>
<feature type="compositionally biased region" description="Basic residues" evidence="1">
    <location>
        <begin position="61"/>
        <end position="78"/>
    </location>
</feature>
<protein>
    <submittedName>
        <fullName evidence="5">Uncharacterized protein</fullName>
    </submittedName>
</protein>
<dbReference type="EMBL" id="JAVGVR010000001">
    <property type="protein sequence ID" value="MDQ6599921.1"/>
    <property type="molecule type" value="Genomic_DNA"/>
</dbReference>
<sequence length="78" mass="8739">MKKNRYLLCLLLCGAMLYYAVPQLSVTAPGQKGIFALAWLAFALMVIAGNLTGILYSPKKAAQKHQPNRSKRKSRMFH</sequence>
<evidence type="ECO:0000256" key="3">
    <source>
        <dbReference type="SAM" id="SignalP"/>
    </source>
</evidence>
<dbReference type="Proteomes" id="UP000295132">
    <property type="component" value="Unassembled WGS sequence"/>
</dbReference>
<evidence type="ECO:0000313" key="5">
    <source>
        <dbReference type="EMBL" id="TDK61473.1"/>
    </source>
</evidence>